<dbReference type="OrthoDB" id="426293at2759"/>
<evidence type="ECO:0000313" key="6">
    <source>
        <dbReference type="Proteomes" id="UP000654913"/>
    </source>
</evidence>
<dbReference type="Gene3D" id="1.25.40.20">
    <property type="entry name" value="Ankyrin repeat-containing domain"/>
    <property type="match status" value="1"/>
</dbReference>
<dbReference type="InterPro" id="IPR036770">
    <property type="entry name" value="Ankyrin_rpt-contain_sf"/>
</dbReference>
<feature type="region of interest" description="Disordered" evidence="4">
    <location>
        <begin position="37"/>
        <end position="62"/>
    </location>
</feature>
<dbReference type="GeneID" id="64969101"/>
<dbReference type="PANTHER" id="PTHR24189:SF50">
    <property type="entry name" value="ANKYRIN REPEAT AND SOCS BOX PROTEIN 2"/>
    <property type="match status" value="1"/>
</dbReference>
<reference evidence="5" key="1">
    <citation type="submission" date="2021-01" db="EMBL/GenBank/DDBJ databases">
        <authorList>
            <consortium name="Aspergillus puulaauensis MK2 genome sequencing consortium"/>
            <person name="Kazuki M."/>
            <person name="Futagami T."/>
        </authorList>
    </citation>
    <scope>NUCLEOTIDE SEQUENCE</scope>
    <source>
        <strain evidence="5">MK2</strain>
    </source>
</reference>
<dbReference type="AlphaFoldDB" id="A0A7R7XCV8"/>
<evidence type="ECO:0000256" key="4">
    <source>
        <dbReference type="SAM" id="MobiDB-lite"/>
    </source>
</evidence>
<evidence type="ECO:0000256" key="1">
    <source>
        <dbReference type="ARBA" id="ARBA00022737"/>
    </source>
</evidence>
<dbReference type="InterPro" id="IPR050745">
    <property type="entry name" value="Multifunctional_regulatory"/>
</dbReference>
<sequence>MPNSTDHERTLPQEMQITAQTGDLALLQTQLAQWESQVSAPNQTTTTTTTTTNQSQEQKQDNLSFKPTLTEQVERAYMADRTGKAGPLYDLLSRLLVQAARTNQAAVARYILGERGGFVTSMAMRRGMAASAFDVLEVFREYGWQVNEPVQDGRCPILGFVTNNEARVRWCLEQGADPNARNKNKYMDVPSQAGRYASVPVLQLLAARGANFRCSNALQRAAEAETETESADRMELLQWLLDEAGFPINQREFEYDPEEFHKWWGNGLGTALHFAVYANDPERVRFLLERGCDVNLKDTLGRTVRELCREEKNAEVIAIRDSWGSDPSLHGQSSGIRDRGAYTSVRPFHEVLLYRPVPGVRQ</sequence>
<dbReference type="SUPFAM" id="SSF48403">
    <property type="entry name" value="Ankyrin repeat"/>
    <property type="match status" value="1"/>
</dbReference>
<protein>
    <recommendedName>
        <fullName evidence="7">Ankyrin repeat-containing domain protein</fullName>
    </recommendedName>
</protein>
<dbReference type="Pfam" id="PF13857">
    <property type="entry name" value="Ank_5"/>
    <property type="match status" value="1"/>
</dbReference>
<dbReference type="PANTHER" id="PTHR24189">
    <property type="entry name" value="MYOTROPHIN"/>
    <property type="match status" value="1"/>
</dbReference>
<dbReference type="RefSeq" id="XP_041551290.1">
    <property type="nucleotide sequence ID" value="XM_041698068.1"/>
</dbReference>
<dbReference type="InterPro" id="IPR002110">
    <property type="entry name" value="Ankyrin_rpt"/>
</dbReference>
<evidence type="ECO:0000313" key="5">
    <source>
        <dbReference type="EMBL" id="BCS19096.1"/>
    </source>
</evidence>
<organism evidence="5 6">
    <name type="scientific">Aspergillus puulaauensis</name>
    <dbReference type="NCBI Taxonomy" id="1220207"/>
    <lineage>
        <taxon>Eukaryota</taxon>
        <taxon>Fungi</taxon>
        <taxon>Dikarya</taxon>
        <taxon>Ascomycota</taxon>
        <taxon>Pezizomycotina</taxon>
        <taxon>Eurotiomycetes</taxon>
        <taxon>Eurotiomycetidae</taxon>
        <taxon>Eurotiales</taxon>
        <taxon>Aspergillaceae</taxon>
        <taxon>Aspergillus</taxon>
    </lineage>
</organism>
<dbReference type="SMART" id="SM00248">
    <property type="entry name" value="ANK"/>
    <property type="match status" value="2"/>
</dbReference>
<keyword evidence="2 3" id="KW-0040">ANK repeat</keyword>
<dbReference type="PROSITE" id="PS50088">
    <property type="entry name" value="ANK_REPEAT"/>
    <property type="match status" value="1"/>
</dbReference>
<keyword evidence="6" id="KW-1185">Reference proteome</keyword>
<dbReference type="EMBL" id="AP024443">
    <property type="protein sequence ID" value="BCS19096.1"/>
    <property type="molecule type" value="Genomic_DNA"/>
</dbReference>
<reference evidence="5" key="2">
    <citation type="submission" date="2021-02" db="EMBL/GenBank/DDBJ databases">
        <title>Aspergillus puulaauensis MK2 genome sequence.</title>
        <authorList>
            <person name="Futagami T."/>
            <person name="Mori K."/>
            <person name="Kadooka C."/>
            <person name="Tanaka T."/>
        </authorList>
    </citation>
    <scope>NUCLEOTIDE SEQUENCE</scope>
    <source>
        <strain evidence="5">MK2</strain>
    </source>
</reference>
<keyword evidence="1" id="KW-0677">Repeat</keyword>
<feature type="compositionally biased region" description="Polar residues" evidence="4">
    <location>
        <begin position="53"/>
        <end position="62"/>
    </location>
</feature>
<gene>
    <name evidence="5" type="ORF">APUU_11924A</name>
</gene>
<accession>A0A7R7XCV8</accession>
<dbReference type="PROSITE" id="PS50297">
    <property type="entry name" value="ANK_REP_REGION"/>
    <property type="match status" value="1"/>
</dbReference>
<evidence type="ECO:0000256" key="3">
    <source>
        <dbReference type="PROSITE-ProRule" id="PRU00023"/>
    </source>
</evidence>
<proteinExistence type="predicted"/>
<feature type="repeat" description="ANK" evidence="3">
    <location>
        <begin position="270"/>
        <end position="299"/>
    </location>
</feature>
<evidence type="ECO:0008006" key="7">
    <source>
        <dbReference type="Google" id="ProtNLM"/>
    </source>
</evidence>
<dbReference type="KEGG" id="apuu:APUU_11924A"/>
<name>A0A7R7XCV8_9EURO</name>
<evidence type="ECO:0000256" key="2">
    <source>
        <dbReference type="ARBA" id="ARBA00023043"/>
    </source>
</evidence>
<dbReference type="Proteomes" id="UP000654913">
    <property type="component" value="Chromosome 1"/>
</dbReference>